<keyword evidence="11" id="KW-0119">Carbohydrate metabolism</keyword>
<dbReference type="InterPro" id="IPR000629">
    <property type="entry name" value="RNA-helicase_DEAD-box_CS"/>
</dbReference>
<evidence type="ECO:0000256" key="13">
    <source>
        <dbReference type="ARBA" id="ARBA00023326"/>
    </source>
</evidence>
<dbReference type="PROSITE" id="PS51462">
    <property type="entry name" value="NUDIX"/>
    <property type="match status" value="1"/>
</dbReference>
<dbReference type="PRINTS" id="PR00133">
    <property type="entry name" value="GLHYDRLASE3"/>
</dbReference>
<keyword evidence="12" id="KW-0326">Glycosidase</keyword>
<evidence type="ECO:0000256" key="6">
    <source>
        <dbReference type="ARBA" id="ARBA00022801"/>
    </source>
</evidence>
<sequence>MLSIAIPTPIQAATIPAILEGRDVIGGAETGSGKTLAFALPILNKLAKDMVGGYALILTPTRELGVQLHEQFLAVGQGSRMGLKCALVLGGMDMMKQATELANQRPHIIVATPGRLVDLLSSGGCQEWGLERCKFVVLDEADRLLSPTFANELAYLFSILPPARLRQTLLFTATLTPEIEKLTLKPSEEGKLAPLLCKIEMNTSTPATLTQEYVLAPSHMREPYLVELLYTPPCGSVTKLQSQALSVYRKGAAPGKRNQDKEEEEPTFPSTIIFASRCQGAELLSRMLTELGISNVSLHSMLSQSTRLDNLQAFRAKRVPILVSTDVGSRGLDIPGVEMVVNWDLPAAWEDYVHRVGRTARKGKKGWAVSFVTERDVSLVQVIEEKINKQLAERILSENNALERISAVTAAKRVASMWVGGGCAIGGGGRAKFGGGLEKSGGGLEKLGGGTDVCTPRGGGGRELGGGGTVDRPYETGKGWSIPEVESCQDANGTLSTEARIRQFFSLPWVQRGTPELLFIKRAVRENDNWSSHVAFPGGRRDEGDESDLYTAMRETWEEMGIDLAEKEFLHVGHLEDREITSSLGKRLLMILSPHIFLQLSPFSQPPSLQPSEVAASYWVPVNLLFTPTPKWGTIEIDIARHTPQNSVIRALLRILIGKMAFRSILLPNMPTAVAEDIVDGAIQAASGLRSRTELVDKVATEEDATRLLTPSEQAYFAQNSSALQLWGLTLGMTLDLLAHMTTYQIQHPRVPMKQPSFVQELLEYAPSTWLMGRPASLELQRKAPSVLEVFPRFSYPDVNFWIWVLGWRYRVIQRGWERSIGTEMERRAHWSGLTLAASALFSASVRFLSSSDDNGFSSLSAFSLSSFCKPGASVVIAAPAPGFGFTLGLSFGPGNGLGITNVVLTFVCATEQPDHAKNLPIINEVPFLGNDSLPYSPPVYPTPNVSGLGYWDDAVGKARSDVEKLNLTDLVDLVTGSGWGNGPCVGNIKALSKINFKGLCLQDSPDGLRGVDRVTVFPDGITTGATFSKDLMYARGKAMGEEFRRKGAHVQLGPMVNVARAPSAGRNFEGFGADPYVNGEGAYYTTLGVQDQGVQATLKHYIANEQEHFRNSGSSNVDGRTERELYLHPFMRGIQAGAVSVMCAYNLVNNSWACQNSELLNGRLKTELNFQGYVMSDWGAQHSGVASALAGLDMTMPGQTECCEKNVTSYFWGVNLTEAVNNGTVPKSRLDDMATRVLAGYYFLHQDKDYPKTNFDFFDILDPAKNDAVDATEDHDEISRHIAAAGTVLLKNENDTLPLRKPKKLAMVGSGAAPLYEGPNRWADRVGWPYGTLGQGWGSGSVDYSYFISPYEAIQRRARKDHTAVNWCFDDYDLKTAQSVANYSDAALVFVSSLSGEGFGSVPASDGLNGNMGDRNNITLWNGGEQLIKAVTEVNNNTIVVVHSVGAVLMEDWIENPNVTAVLMAHLPGAESGNALVDVLWGEYNPSGRLPYTIAKNREDYPADVLYNSESAQPQINYTEGLLMDYRAFDKHNIEPRFAFGHGLSYTSFNYSDLSVEFVGDEVRKDDCRWNYRWGKDRAPSGLPSWIFEPMYNISFTVQNTGNRDGHEVVQVYLAFPEESGEPPLVLREFDRIWLSKGHDQRLTFSLSHYDVSTWDIAQQQWLQPNGTIYVRAGGSSRALPLKKKLT</sequence>
<proteinExistence type="inferred from homology"/>
<evidence type="ECO:0000313" key="19">
    <source>
        <dbReference type="Proteomes" id="UP000232875"/>
    </source>
</evidence>
<dbReference type="FunFam" id="3.40.50.1700:FF:000003">
    <property type="entry name" value="Probable beta-glucosidase"/>
    <property type="match status" value="1"/>
</dbReference>
<dbReference type="InterPro" id="IPR027417">
    <property type="entry name" value="P-loop_NTPase"/>
</dbReference>
<dbReference type="InterPro" id="IPR011545">
    <property type="entry name" value="DEAD/DEAH_box_helicase_dom"/>
</dbReference>
<evidence type="ECO:0000259" key="15">
    <source>
        <dbReference type="PROSITE" id="PS51192"/>
    </source>
</evidence>
<dbReference type="FunFam" id="3.20.20.300:FF:000002">
    <property type="entry name" value="Probable beta-glucosidase"/>
    <property type="match status" value="1"/>
</dbReference>
<dbReference type="InterPro" id="IPR015797">
    <property type="entry name" value="NUDIX_hydrolase-like_dom_sf"/>
</dbReference>
<organism evidence="18 19">
    <name type="scientific">Malassezia vespertilionis</name>
    <dbReference type="NCBI Taxonomy" id="2020962"/>
    <lineage>
        <taxon>Eukaryota</taxon>
        <taxon>Fungi</taxon>
        <taxon>Dikarya</taxon>
        <taxon>Basidiomycota</taxon>
        <taxon>Ustilaginomycotina</taxon>
        <taxon>Malasseziomycetes</taxon>
        <taxon>Malasseziales</taxon>
        <taxon>Malasseziaceae</taxon>
        <taxon>Malassezia</taxon>
    </lineage>
</organism>
<keyword evidence="8" id="KW-0067">ATP-binding</keyword>
<dbReference type="Pfam" id="PF00293">
    <property type="entry name" value="NUDIX"/>
    <property type="match status" value="1"/>
</dbReference>
<dbReference type="SMART" id="SM01217">
    <property type="entry name" value="Fn3_like"/>
    <property type="match status" value="1"/>
</dbReference>
<dbReference type="SUPFAM" id="SSF51445">
    <property type="entry name" value="(Trans)glycosidases"/>
    <property type="match status" value="1"/>
</dbReference>
<dbReference type="Gene3D" id="3.40.50.300">
    <property type="entry name" value="P-loop containing nucleotide triphosphate hydrolases"/>
    <property type="match status" value="2"/>
</dbReference>
<keyword evidence="5" id="KW-0547">Nucleotide-binding</keyword>
<dbReference type="InterPro" id="IPR013783">
    <property type="entry name" value="Ig-like_fold"/>
</dbReference>
<keyword evidence="10" id="KW-0325">Glycoprotein</keyword>
<dbReference type="Gene3D" id="3.40.50.1700">
    <property type="entry name" value="Glycoside hydrolase family 3 C-terminal domain"/>
    <property type="match status" value="1"/>
</dbReference>
<dbReference type="GO" id="GO:0005524">
    <property type="term" value="F:ATP binding"/>
    <property type="evidence" value="ECO:0007669"/>
    <property type="project" value="UniProtKB-KW"/>
</dbReference>
<feature type="domain" description="Nudix hydrolase" evidence="17">
    <location>
        <begin position="499"/>
        <end position="642"/>
    </location>
</feature>
<dbReference type="GO" id="GO:0008422">
    <property type="term" value="F:beta-glucosidase activity"/>
    <property type="evidence" value="ECO:0007669"/>
    <property type="project" value="UniProtKB-EC"/>
</dbReference>
<feature type="compositionally biased region" description="Gly residues" evidence="14">
    <location>
        <begin position="448"/>
        <end position="469"/>
    </location>
</feature>
<protein>
    <recommendedName>
        <fullName evidence="4">beta-glucosidase</fullName>
        <ecNumber evidence="4">3.2.1.21</ecNumber>
    </recommendedName>
</protein>
<dbReference type="InterPro" id="IPR036962">
    <property type="entry name" value="Glyco_hydro_3_N_sf"/>
</dbReference>
<dbReference type="GO" id="GO:0004386">
    <property type="term" value="F:helicase activity"/>
    <property type="evidence" value="ECO:0007669"/>
    <property type="project" value="UniProtKB-KW"/>
</dbReference>
<evidence type="ECO:0000256" key="4">
    <source>
        <dbReference type="ARBA" id="ARBA00012744"/>
    </source>
</evidence>
<evidence type="ECO:0000256" key="5">
    <source>
        <dbReference type="ARBA" id="ARBA00022741"/>
    </source>
</evidence>
<dbReference type="InterPro" id="IPR050288">
    <property type="entry name" value="Cellulose_deg_GH3"/>
</dbReference>
<dbReference type="SUPFAM" id="SSF55811">
    <property type="entry name" value="Nudix"/>
    <property type="match status" value="1"/>
</dbReference>
<comment type="similarity">
    <text evidence="3">Belongs to the glycosyl hydrolase 3 family.</text>
</comment>
<accession>A0A2N1JGI5</accession>
<dbReference type="InterPro" id="IPR014001">
    <property type="entry name" value="Helicase_ATP-bd"/>
</dbReference>
<dbReference type="Pfam" id="PF14310">
    <property type="entry name" value="Fn3-like"/>
    <property type="match status" value="1"/>
</dbReference>
<dbReference type="InterPro" id="IPR036881">
    <property type="entry name" value="Glyco_hydro_3_C_sf"/>
</dbReference>
<keyword evidence="9" id="KW-0136">Cellulose degradation</keyword>
<name>A0A2N1JGI5_9BASI</name>
<dbReference type="Proteomes" id="UP000232875">
    <property type="component" value="Unassembled WGS sequence"/>
</dbReference>
<comment type="catalytic activity">
    <reaction evidence="1">
        <text>Hydrolysis of terminal, non-reducing beta-D-glucosyl residues with release of beta-D-glucose.</text>
        <dbReference type="EC" id="3.2.1.21"/>
    </reaction>
</comment>
<dbReference type="Gene3D" id="3.20.20.300">
    <property type="entry name" value="Glycoside hydrolase, family 3, N-terminal domain"/>
    <property type="match status" value="1"/>
</dbReference>
<dbReference type="PROSITE" id="PS51192">
    <property type="entry name" value="HELICASE_ATP_BIND_1"/>
    <property type="match status" value="1"/>
</dbReference>
<reference evidence="18 19" key="1">
    <citation type="submission" date="2017-10" db="EMBL/GenBank/DDBJ databases">
        <title>A novel species of cold-tolerant Malassezia isolated from bats.</title>
        <authorList>
            <person name="Lorch J.M."/>
            <person name="Palmer J.M."/>
            <person name="Vanderwolf K.J."/>
            <person name="Schmidt K.Z."/>
            <person name="Verant M.L."/>
            <person name="Weller T.J."/>
            <person name="Blehert D.S."/>
        </authorList>
    </citation>
    <scope>NUCLEOTIDE SEQUENCE [LARGE SCALE GENOMIC DNA]</scope>
    <source>
        <strain evidence="18 19">NWHC:44797-103</strain>
    </source>
</reference>
<dbReference type="EC" id="3.2.1.21" evidence="4"/>
<evidence type="ECO:0000259" key="16">
    <source>
        <dbReference type="PROSITE" id="PS51194"/>
    </source>
</evidence>
<evidence type="ECO:0000256" key="12">
    <source>
        <dbReference type="ARBA" id="ARBA00023295"/>
    </source>
</evidence>
<dbReference type="SUPFAM" id="SSF52279">
    <property type="entry name" value="Beta-D-glucan exohydrolase, C-terminal domain"/>
    <property type="match status" value="1"/>
</dbReference>
<evidence type="ECO:0000256" key="8">
    <source>
        <dbReference type="ARBA" id="ARBA00022840"/>
    </source>
</evidence>
<dbReference type="InterPro" id="IPR002772">
    <property type="entry name" value="Glyco_hydro_3_C"/>
</dbReference>
<dbReference type="CDD" id="cd03426">
    <property type="entry name" value="NUDIX_CoAse_Nudt7"/>
    <property type="match status" value="1"/>
</dbReference>
<keyword evidence="19" id="KW-1185">Reference proteome</keyword>
<dbReference type="PANTHER" id="PTHR42715">
    <property type="entry name" value="BETA-GLUCOSIDASE"/>
    <property type="match status" value="1"/>
</dbReference>
<evidence type="ECO:0000259" key="17">
    <source>
        <dbReference type="PROSITE" id="PS51462"/>
    </source>
</evidence>
<evidence type="ECO:0000256" key="2">
    <source>
        <dbReference type="ARBA" id="ARBA00004987"/>
    </source>
</evidence>
<dbReference type="PROSITE" id="PS00039">
    <property type="entry name" value="DEAD_ATP_HELICASE"/>
    <property type="match status" value="1"/>
</dbReference>
<dbReference type="Pfam" id="PF00270">
    <property type="entry name" value="DEAD"/>
    <property type="match status" value="1"/>
</dbReference>
<dbReference type="InterPro" id="IPR000086">
    <property type="entry name" value="NUDIX_hydrolase_dom"/>
</dbReference>
<evidence type="ECO:0000256" key="1">
    <source>
        <dbReference type="ARBA" id="ARBA00000448"/>
    </source>
</evidence>
<dbReference type="InterPro" id="IPR001764">
    <property type="entry name" value="Glyco_hydro_3_N"/>
</dbReference>
<dbReference type="SMART" id="SM00487">
    <property type="entry name" value="DEXDc"/>
    <property type="match status" value="1"/>
</dbReference>
<dbReference type="GO" id="GO:0003676">
    <property type="term" value="F:nucleic acid binding"/>
    <property type="evidence" value="ECO:0007669"/>
    <property type="project" value="InterPro"/>
</dbReference>
<dbReference type="Pfam" id="PF01915">
    <property type="entry name" value="Glyco_hydro_3_C"/>
    <property type="match status" value="1"/>
</dbReference>
<dbReference type="STRING" id="2020962.A0A2N1JGI5"/>
<dbReference type="Gene3D" id="2.60.40.10">
    <property type="entry name" value="Immunoglobulins"/>
    <property type="match status" value="1"/>
</dbReference>
<dbReference type="SUPFAM" id="SSF52540">
    <property type="entry name" value="P-loop containing nucleoside triphosphate hydrolases"/>
    <property type="match status" value="1"/>
</dbReference>
<evidence type="ECO:0000313" key="18">
    <source>
        <dbReference type="EMBL" id="PKI85661.1"/>
    </source>
</evidence>
<evidence type="ECO:0000256" key="10">
    <source>
        <dbReference type="ARBA" id="ARBA00023180"/>
    </source>
</evidence>
<keyword evidence="7" id="KW-0347">Helicase</keyword>
<evidence type="ECO:0000256" key="3">
    <source>
        <dbReference type="ARBA" id="ARBA00005336"/>
    </source>
</evidence>
<dbReference type="GO" id="GO:0030245">
    <property type="term" value="P:cellulose catabolic process"/>
    <property type="evidence" value="ECO:0007669"/>
    <property type="project" value="UniProtKB-KW"/>
</dbReference>
<dbReference type="CDD" id="cd18787">
    <property type="entry name" value="SF2_C_DEAD"/>
    <property type="match status" value="1"/>
</dbReference>
<dbReference type="SMART" id="SM00490">
    <property type="entry name" value="HELICc"/>
    <property type="match status" value="1"/>
</dbReference>
<dbReference type="InterPro" id="IPR001650">
    <property type="entry name" value="Helicase_C-like"/>
</dbReference>
<comment type="pathway">
    <text evidence="2">Glycan metabolism; cellulose degradation.</text>
</comment>
<evidence type="ECO:0000256" key="11">
    <source>
        <dbReference type="ARBA" id="ARBA00023277"/>
    </source>
</evidence>
<dbReference type="EMBL" id="KZ454987">
    <property type="protein sequence ID" value="PKI85661.1"/>
    <property type="molecule type" value="Genomic_DNA"/>
</dbReference>
<feature type="region of interest" description="Disordered" evidence="14">
    <location>
        <begin position="448"/>
        <end position="472"/>
    </location>
</feature>
<dbReference type="Gene3D" id="3.90.79.10">
    <property type="entry name" value="Nucleoside Triphosphate Pyrophosphohydrolase"/>
    <property type="match status" value="1"/>
</dbReference>
<dbReference type="PROSITE" id="PS51194">
    <property type="entry name" value="HELICASE_CTER"/>
    <property type="match status" value="1"/>
</dbReference>
<dbReference type="Pfam" id="PF00271">
    <property type="entry name" value="Helicase_C"/>
    <property type="match status" value="1"/>
</dbReference>
<gene>
    <name evidence="18" type="ORF">MVES_000015</name>
</gene>
<feature type="domain" description="Helicase ATP-binding" evidence="15">
    <location>
        <begin position="15"/>
        <end position="193"/>
    </location>
</feature>
<dbReference type="GO" id="GO:0010945">
    <property type="term" value="F:coenzyme A diphosphatase activity"/>
    <property type="evidence" value="ECO:0007669"/>
    <property type="project" value="InterPro"/>
</dbReference>
<keyword evidence="13" id="KW-0624">Polysaccharide degradation</keyword>
<dbReference type="OrthoDB" id="416222at2759"/>
<feature type="domain" description="Helicase C-terminal" evidence="16">
    <location>
        <begin position="254"/>
        <end position="403"/>
    </location>
</feature>
<dbReference type="InterPro" id="IPR017853">
    <property type="entry name" value="GH"/>
</dbReference>
<evidence type="ECO:0000256" key="9">
    <source>
        <dbReference type="ARBA" id="ARBA00023001"/>
    </source>
</evidence>
<dbReference type="InterPro" id="IPR026891">
    <property type="entry name" value="Fn3-like"/>
</dbReference>
<dbReference type="PANTHER" id="PTHR42715:SF2">
    <property type="entry name" value="BETA-GLUCOSIDASE F-RELATED"/>
    <property type="match status" value="1"/>
</dbReference>
<dbReference type="InterPro" id="IPR045121">
    <property type="entry name" value="CoAse"/>
</dbReference>
<evidence type="ECO:0000256" key="7">
    <source>
        <dbReference type="ARBA" id="ARBA00022806"/>
    </source>
</evidence>
<keyword evidence="6" id="KW-0378">Hydrolase</keyword>
<dbReference type="Pfam" id="PF00933">
    <property type="entry name" value="Glyco_hydro_3"/>
    <property type="match status" value="1"/>
</dbReference>
<evidence type="ECO:0000256" key="14">
    <source>
        <dbReference type="SAM" id="MobiDB-lite"/>
    </source>
</evidence>